<dbReference type="GO" id="GO:0005524">
    <property type="term" value="F:ATP binding"/>
    <property type="evidence" value="ECO:0007669"/>
    <property type="project" value="UniProtKB-KW"/>
</dbReference>
<dbReference type="SUPFAM" id="SSF52540">
    <property type="entry name" value="P-loop containing nucleoside triphosphate hydrolases"/>
    <property type="match status" value="1"/>
</dbReference>
<dbReference type="InterPro" id="IPR027417">
    <property type="entry name" value="P-loop_NTPase"/>
</dbReference>
<dbReference type="InterPro" id="IPR050166">
    <property type="entry name" value="ABC_transporter_ATP-bind"/>
</dbReference>
<dbReference type="Gene3D" id="3.40.50.300">
    <property type="entry name" value="P-loop containing nucleotide triphosphate hydrolases"/>
    <property type="match status" value="1"/>
</dbReference>
<gene>
    <name evidence="6" type="ORF">AT15_07495</name>
</gene>
<dbReference type="PATRIC" id="fig|1453497.3.peg.1493"/>
<dbReference type="PROSITE" id="PS50893">
    <property type="entry name" value="ABC_TRANSPORTER_2"/>
    <property type="match status" value="1"/>
</dbReference>
<dbReference type="Pfam" id="PF00005">
    <property type="entry name" value="ABC_tran"/>
    <property type="match status" value="1"/>
</dbReference>
<evidence type="ECO:0000256" key="3">
    <source>
        <dbReference type="ARBA" id="ARBA00022840"/>
    </source>
</evidence>
<dbReference type="RefSeq" id="WP_068346383.1">
    <property type="nucleotide sequence ID" value="NZ_JFHK01000004.1"/>
</dbReference>
<feature type="domain" description="ABC transporter" evidence="5">
    <location>
        <begin position="3"/>
        <end position="214"/>
    </location>
</feature>
<evidence type="ECO:0000256" key="1">
    <source>
        <dbReference type="ARBA" id="ARBA00022448"/>
    </source>
</evidence>
<dbReference type="InterPro" id="IPR017871">
    <property type="entry name" value="ABC_transporter-like_CS"/>
</dbReference>
<evidence type="ECO:0000259" key="5">
    <source>
        <dbReference type="PROSITE" id="PS50893"/>
    </source>
</evidence>
<dbReference type="STRING" id="1453497.AT15_07495"/>
<evidence type="ECO:0000256" key="4">
    <source>
        <dbReference type="SAM" id="MobiDB-lite"/>
    </source>
</evidence>
<keyword evidence="2" id="KW-0547">Nucleotide-binding</keyword>
<sequence length="257" mass="29073">MLVEAKSISKEFNGVEIIGDFSIEVMRGEFLSILGESGCGKTTLLKILSGILKPDKGNVIRKFSKQGFVFQDDRLIPWKDAFYNVKIVSDEKRAKISLEKVGMAEHSRKRPAQLSGGMIKRVCLARALALDPEIIFLDEPFSSLDIVTRMKLLDMLRKIWMESSCTAVMVTHDPFEAAFLSTRVIVTGNKFKHFHIIKSGSPLNRSLSEVLSLQNELIGLLEDTVSGGRKRTWEHFQRREGNQKRDKTTGNEDRNSR</sequence>
<dbReference type="EMBL" id="JFHK01000004">
    <property type="protein sequence ID" value="OAA31332.1"/>
    <property type="molecule type" value="Genomic_DNA"/>
</dbReference>
<dbReference type="InterPro" id="IPR003593">
    <property type="entry name" value="AAA+_ATPase"/>
</dbReference>
<dbReference type="Proteomes" id="UP000077339">
    <property type="component" value="Unassembled WGS sequence"/>
</dbReference>
<dbReference type="PANTHER" id="PTHR42788">
    <property type="entry name" value="TAURINE IMPORT ATP-BINDING PROTEIN-RELATED"/>
    <property type="match status" value="1"/>
</dbReference>
<dbReference type="GO" id="GO:0016887">
    <property type="term" value="F:ATP hydrolysis activity"/>
    <property type="evidence" value="ECO:0007669"/>
    <property type="project" value="InterPro"/>
</dbReference>
<name>A0A176K2X6_9BACT</name>
<accession>A0A176K2X6</accession>
<feature type="region of interest" description="Disordered" evidence="4">
    <location>
        <begin position="232"/>
        <end position="257"/>
    </location>
</feature>
<dbReference type="OrthoDB" id="9801958at2"/>
<comment type="caution">
    <text evidence="6">The sequence shown here is derived from an EMBL/GenBank/DDBJ whole genome shotgun (WGS) entry which is preliminary data.</text>
</comment>
<dbReference type="AlphaFoldDB" id="A0A176K2X6"/>
<evidence type="ECO:0000313" key="7">
    <source>
        <dbReference type="Proteomes" id="UP000077339"/>
    </source>
</evidence>
<dbReference type="PROSITE" id="PS00211">
    <property type="entry name" value="ABC_TRANSPORTER_1"/>
    <property type="match status" value="1"/>
</dbReference>
<dbReference type="InterPro" id="IPR003439">
    <property type="entry name" value="ABC_transporter-like_ATP-bd"/>
</dbReference>
<keyword evidence="1" id="KW-0813">Transport</keyword>
<evidence type="ECO:0000313" key="6">
    <source>
        <dbReference type="EMBL" id="OAA31332.1"/>
    </source>
</evidence>
<evidence type="ECO:0000256" key="2">
    <source>
        <dbReference type="ARBA" id="ARBA00022741"/>
    </source>
</evidence>
<organism evidence="6 7">
    <name type="scientific">Kosmotoga arenicorallina S304</name>
    <dbReference type="NCBI Taxonomy" id="1453497"/>
    <lineage>
        <taxon>Bacteria</taxon>
        <taxon>Thermotogati</taxon>
        <taxon>Thermotogota</taxon>
        <taxon>Thermotogae</taxon>
        <taxon>Kosmotogales</taxon>
        <taxon>Kosmotogaceae</taxon>
        <taxon>Kosmotoga</taxon>
    </lineage>
</organism>
<proteinExistence type="predicted"/>
<dbReference type="SMART" id="SM00382">
    <property type="entry name" value="AAA"/>
    <property type="match status" value="1"/>
</dbReference>
<keyword evidence="7" id="KW-1185">Reference proteome</keyword>
<keyword evidence="3" id="KW-0067">ATP-binding</keyword>
<protein>
    <recommendedName>
        <fullName evidence="5">ABC transporter domain-containing protein</fullName>
    </recommendedName>
</protein>
<reference evidence="6 7" key="1">
    <citation type="submission" date="2014-02" db="EMBL/GenBank/DDBJ databases">
        <title>Kosmotoga genome sequencing.</title>
        <authorList>
            <person name="Pollo S.M."/>
            <person name="Charchuk R."/>
            <person name="Nesbo C.L."/>
        </authorList>
    </citation>
    <scope>NUCLEOTIDE SEQUENCE [LARGE SCALE GENOMIC DNA]</scope>
    <source>
        <strain evidence="6 7">S304</strain>
    </source>
</reference>
<dbReference type="PANTHER" id="PTHR42788:SF13">
    <property type="entry name" value="ALIPHATIC SULFONATES IMPORT ATP-BINDING PROTEIN SSUB"/>
    <property type="match status" value="1"/>
</dbReference>